<organism evidence="2 3">
    <name type="scientific">Tritrichomonas musculus</name>
    <dbReference type="NCBI Taxonomy" id="1915356"/>
    <lineage>
        <taxon>Eukaryota</taxon>
        <taxon>Metamonada</taxon>
        <taxon>Parabasalia</taxon>
        <taxon>Tritrichomonadida</taxon>
        <taxon>Tritrichomonadidae</taxon>
        <taxon>Tritrichomonas</taxon>
    </lineage>
</organism>
<dbReference type="EMBL" id="JAPFFF010000001">
    <property type="protein sequence ID" value="KAK8897907.1"/>
    <property type="molecule type" value="Genomic_DNA"/>
</dbReference>
<protein>
    <recommendedName>
        <fullName evidence="1">FCP1 homology domain-containing protein</fullName>
    </recommendedName>
</protein>
<dbReference type="CDD" id="cd07521">
    <property type="entry name" value="HAD_FCP1-like"/>
    <property type="match status" value="1"/>
</dbReference>
<dbReference type="SMART" id="SM00577">
    <property type="entry name" value="CPDc"/>
    <property type="match status" value="1"/>
</dbReference>
<evidence type="ECO:0000259" key="1">
    <source>
        <dbReference type="PROSITE" id="PS50969"/>
    </source>
</evidence>
<comment type="caution">
    <text evidence="2">The sequence shown here is derived from an EMBL/GenBank/DDBJ whole genome shotgun (WGS) entry which is preliminary data.</text>
</comment>
<dbReference type="NCBIfam" id="TIGR02251">
    <property type="entry name" value="HIF-SF_euk"/>
    <property type="match status" value="1"/>
</dbReference>
<dbReference type="InterPro" id="IPR023214">
    <property type="entry name" value="HAD_sf"/>
</dbReference>
<accession>A0ABR2L3G8</accession>
<feature type="domain" description="FCP1 homology" evidence="1">
    <location>
        <begin position="3"/>
        <end position="160"/>
    </location>
</feature>
<dbReference type="Pfam" id="PF03031">
    <property type="entry name" value="NIF"/>
    <property type="match status" value="1"/>
</dbReference>
<dbReference type="PROSITE" id="PS50969">
    <property type="entry name" value="FCP1"/>
    <property type="match status" value="1"/>
</dbReference>
<name>A0ABR2L3G8_9EUKA</name>
<sequence length="192" mass="21995">MICLNRKPTIVLDLDETIVYTTSIPPVDLHNSFFTIKVKRRKYYVQTRPYLKSFLEKASKLFNICVFTASEQIYADKIIDEILPNVKSTSRFYRDSCMCMNGYFVKNLSMVKSPLNQVLIVDDMPGSALINPKNLIKIKPWYGDKDDQALKFLTTVLENIAFDDDLAASYNEIAKNCHFEGIGTFCETSNIC</sequence>
<dbReference type="InterPro" id="IPR004274">
    <property type="entry name" value="FCP1_dom"/>
</dbReference>
<evidence type="ECO:0000313" key="3">
    <source>
        <dbReference type="Proteomes" id="UP001470230"/>
    </source>
</evidence>
<dbReference type="Gene3D" id="3.40.50.1000">
    <property type="entry name" value="HAD superfamily/HAD-like"/>
    <property type="match status" value="1"/>
</dbReference>
<gene>
    <name evidence="2" type="ORF">M9Y10_000138</name>
</gene>
<proteinExistence type="predicted"/>
<keyword evidence="3" id="KW-1185">Reference proteome</keyword>
<dbReference type="SUPFAM" id="SSF56784">
    <property type="entry name" value="HAD-like"/>
    <property type="match status" value="1"/>
</dbReference>
<reference evidence="2 3" key="1">
    <citation type="submission" date="2024-04" db="EMBL/GenBank/DDBJ databases">
        <title>Tritrichomonas musculus Genome.</title>
        <authorList>
            <person name="Alves-Ferreira E."/>
            <person name="Grigg M."/>
            <person name="Lorenzi H."/>
            <person name="Galac M."/>
        </authorList>
    </citation>
    <scope>NUCLEOTIDE SEQUENCE [LARGE SCALE GENOMIC DNA]</scope>
    <source>
        <strain evidence="2 3">EAF2021</strain>
    </source>
</reference>
<dbReference type="InterPro" id="IPR050365">
    <property type="entry name" value="TIM50"/>
</dbReference>
<dbReference type="Proteomes" id="UP001470230">
    <property type="component" value="Unassembled WGS sequence"/>
</dbReference>
<dbReference type="InterPro" id="IPR036412">
    <property type="entry name" value="HAD-like_sf"/>
</dbReference>
<dbReference type="InterPro" id="IPR011948">
    <property type="entry name" value="Dullard_phosphatase"/>
</dbReference>
<evidence type="ECO:0000313" key="2">
    <source>
        <dbReference type="EMBL" id="KAK8897907.1"/>
    </source>
</evidence>
<dbReference type="PANTHER" id="PTHR12210">
    <property type="entry name" value="DULLARD PROTEIN PHOSPHATASE"/>
    <property type="match status" value="1"/>
</dbReference>